<evidence type="ECO:0000256" key="1">
    <source>
        <dbReference type="ARBA" id="ARBA00004141"/>
    </source>
</evidence>
<dbReference type="SUPFAM" id="SSF51735">
    <property type="entry name" value="NAD(P)-binding Rossmann-fold domains"/>
    <property type="match status" value="1"/>
</dbReference>
<comment type="caution">
    <text evidence="11">The sequence shown here is derived from an EMBL/GenBank/DDBJ whole genome shotgun (WGS) entry which is preliminary data.</text>
</comment>
<feature type="transmembrane region" description="Helical" evidence="9">
    <location>
        <begin position="6"/>
        <end position="24"/>
    </location>
</feature>
<dbReference type="PROSITE" id="PS51202">
    <property type="entry name" value="RCK_C"/>
    <property type="match status" value="1"/>
</dbReference>
<sequence length="611" mass="66735">MEHGTSLTSLMIVVGVAFLVPVLLHRFKLRFLPVVVAEIIVGIAIGKSGLNWVAEDPYLEMLSSLGLIYLMFLSGLELDFSLLTSKPGAKTSGPNVMKVGFAVSAGALLLAVGLAFGLQGAGLIEEPFFFAIVMAAISLGVVVPVLKEKRLIESRIGQVILFITVVLDFTAMILLAFYISLRSQDLYVMLQLVLFFAAAYVAYRLIRRTLNRKVSEAIKAGTIQIGTRAVFALILFFVVLSETLGVEVILGSFLAGAIVSLMLPKKDFVHKLETFGYGFLIPIFFVMVGADLELGALLREPSVLMLIPVLLVCFYVAKMLPSLLLRRWYAWREAVGAGVLLSANLSLVVAAVEVGVKFGIIDEQLRGALILVAILSCFISPILFSRFFPKATPKRLSIGIVGANHITLPVSLDLEREQYDVRLYSVASAEEAAKEPKTSRFPLREVDKLEPEALASAGLFDRDVIVFATADDDVNLSLAREAKERGAARIIARVEEPDRLDVSEGEIPPDVQLLSSLYATRTLLKAVIEHPSAVKLITQHDDSIQEAELHNPAYDGMALRNLPFLGDVLVMRIFRGDSFVVPHGNTEIKLGDRLLVSGDVEEIAAVKREMA</sequence>
<evidence type="ECO:0000256" key="7">
    <source>
        <dbReference type="ARBA" id="ARBA00023065"/>
    </source>
</evidence>
<dbReference type="InterPro" id="IPR006037">
    <property type="entry name" value="RCK_C"/>
</dbReference>
<evidence type="ECO:0000256" key="3">
    <source>
        <dbReference type="ARBA" id="ARBA00022448"/>
    </source>
</evidence>
<dbReference type="InterPro" id="IPR003148">
    <property type="entry name" value="RCK_N"/>
</dbReference>
<evidence type="ECO:0000313" key="12">
    <source>
        <dbReference type="Proteomes" id="UP000309676"/>
    </source>
</evidence>
<protein>
    <submittedName>
        <fullName evidence="11">Sodium:proton antiporter</fullName>
    </submittedName>
</protein>
<dbReference type="GO" id="GO:0006813">
    <property type="term" value="P:potassium ion transport"/>
    <property type="evidence" value="ECO:0007669"/>
    <property type="project" value="InterPro"/>
</dbReference>
<feature type="transmembrane region" description="Helical" evidence="9">
    <location>
        <begin position="31"/>
        <end position="54"/>
    </location>
</feature>
<evidence type="ECO:0000256" key="4">
    <source>
        <dbReference type="ARBA" id="ARBA00022449"/>
    </source>
</evidence>
<keyword evidence="3" id="KW-0813">Transport</keyword>
<feature type="transmembrane region" description="Helical" evidence="9">
    <location>
        <begin position="96"/>
        <end position="116"/>
    </location>
</feature>
<keyword evidence="7" id="KW-0406">Ion transport</keyword>
<dbReference type="PANTHER" id="PTHR43562">
    <property type="entry name" value="NAPA-TYPE SODIUM/HYDROGEN ANTIPORTER"/>
    <property type="match status" value="1"/>
</dbReference>
<dbReference type="Gene3D" id="3.40.50.720">
    <property type="entry name" value="NAD(P)-binding Rossmann-like Domain"/>
    <property type="match status" value="1"/>
</dbReference>
<proteinExistence type="inferred from homology"/>
<dbReference type="Pfam" id="PF02254">
    <property type="entry name" value="TrkA_N"/>
    <property type="match status" value="1"/>
</dbReference>
<feature type="transmembrane region" description="Helical" evidence="9">
    <location>
        <begin position="186"/>
        <end position="206"/>
    </location>
</feature>
<dbReference type="Pfam" id="PF00999">
    <property type="entry name" value="Na_H_Exchanger"/>
    <property type="match status" value="1"/>
</dbReference>
<dbReference type="SUPFAM" id="SSF116726">
    <property type="entry name" value="TrkA C-terminal domain-like"/>
    <property type="match status" value="1"/>
</dbReference>
<evidence type="ECO:0000256" key="2">
    <source>
        <dbReference type="ARBA" id="ARBA00005551"/>
    </source>
</evidence>
<evidence type="ECO:0000256" key="5">
    <source>
        <dbReference type="ARBA" id="ARBA00022692"/>
    </source>
</evidence>
<keyword evidence="12" id="KW-1185">Reference proteome</keyword>
<keyword evidence="4" id="KW-0050">Antiport</keyword>
<feature type="transmembrane region" description="Helical" evidence="9">
    <location>
        <begin position="218"/>
        <end position="238"/>
    </location>
</feature>
<evidence type="ECO:0000256" key="6">
    <source>
        <dbReference type="ARBA" id="ARBA00022989"/>
    </source>
</evidence>
<gene>
    <name evidence="11" type="ORF">FE782_14995</name>
</gene>
<feature type="transmembrane region" description="Helical" evidence="9">
    <location>
        <begin position="244"/>
        <end position="263"/>
    </location>
</feature>
<dbReference type="EMBL" id="VCIW01000009">
    <property type="protein sequence ID" value="TLS51416.1"/>
    <property type="molecule type" value="Genomic_DNA"/>
</dbReference>
<dbReference type="AlphaFoldDB" id="A0A5R9GAS1"/>
<feature type="transmembrane region" description="Helical" evidence="9">
    <location>
        <begin position="66"/>
        <end position="84"/>
    </location>
</feature>
<dbReference type="InterPro" id="IPR036721">
    <property type="entry name" value="RCK_C_sf"/>
</dbReference>
<name>A0A5R9GAS1_9BACL</name>
<feature type="domain" description="RCK C-terminal" evidence="10">
    <location>
        <begin position="531"/>
        <end position="611"/>
    </location>
</feature>
<dbReference type="OrthoDB" id="9793589at2"/>
<dbReference type="GO" id="GO:0008324">
    <property type="term" value="F:monoatomic cation transmembrane transporter activity"/>
    <property type="evidence" value="ECO:0007669"/>
    <property type="project" value="InterPro"/>
</dbReference>
<dbReference type="GO" id="GO:0016020">
    <property type="term" value="C:membrane"/>
    <property type="evidence" value="ECO:0007669"/>
    <property type="project" value="UniProtKB-SubCell"/>
</dbReference>
<feature type="transmembrane region" description="Helical" evidence="9">
    <location>
        <begin position="128"/>
        <end position="147"/>
    </location>
</feature>
<evidence type="ECO:0000259" key="10">
    <source>
        <dbReference type="PROSITE" id="PS51202"/>
    </source>
</evidence>
<dbReference type="GO" id="GO:1902600">
    <property type="term" value="P:proton transmembrane transport"/>
    <property type="evidence" value="ECO:0007669"/>
    <property type="project" value="InterPro"/>
</dbReference>
<dbReference type="GO" id="GO:0015297">
    <property type="term" value="F:antiporter activity"/>
    <property type="evidence" value="ECO:0007669"/>
    <property type="project" value="UniProtKB-KW"/>
</dbReference>
<organism evidence="11 12">
    <name type="scientific">Paenibacillus antri</name>
    <dbReference type="NCBI Taxonomy" id="2582848"/>
    <lineage>
        <taxon>Bacteria</taxon>
        <taxon>Bacillati</taxon>
        <taxon>Bacillota</taxon>
        <taxon>Bacilli</taxon>
        <taxon>Bacillales</taxon>
        <taxon>Paenibacillaceae</taxon>
        <taxon>Paenibacillus</taxon>
    </lineage>
</organism>
<dbReference type="Gene3D" id="1.20.1530.20">
    <property type="match status" value="1"/>
</dbReference>
<accession>A0A5R9GAS1</accession>
<dbReference type="PANTHER" id="PTHR43562:SF1">
    <property type="entry name" value="NA(+)_H(+) ANTIPORTER YJBQ-RELATED"/>
    <property type="match status" value="1"/>
</dbReference>
<evidence type="ECO:0000256" key="9">
    <source>
        <dbReference type="SAM" id="Phobius"/>
    </source>
</evidence>
<dbReference type="Proteomes" id="UP000309676">
    <property type="component" value="Unassembled WGS sequence"/>
</dbReference>
<feature type="transmembrane region" description="Helical" evidence="9">
    <location>
        <begin position="303"/>
        <end position="325"/>
    </location>
</feature>
<feature type="transmembrane region" description="Helical" evidence="9">
    <location>
        <begin position="367"/>
        <end position="388"/>
    </location>
</feature>
<keyword evidence="6 9" id="KW-1133">Transmembrane helix</keyword>
<dbReference type="RefSeq" id="WP_138195028.1">
    <property type="nucleotide sequence ID" value="NZ_VCIW01000009.1"/>
</dbReference>
<dbReference type="Gene3D" id="3.30.70.1450">
    <property type="entry name" value="Regulator of K+ conductance, C-terminal domain"/>
    <property type="match status" value="1"/>
</dbReference>
<dbReference type="InterPro" id="IPR038770">
    <property type="entry name" value="Na+/solute_symporter_sf"/>
</dbReference>
<dbReference type="InterPro" id="IPR006153">
    <property type="entry name" value="Cation/H_exchanger_TM"/>
</dbReference>
<dbReference type="InterPro" id="IPR036291">
    <property type="entry name" value="NAD(P)-bd_dom_sf"/>
</dbReference>
<feature type="transmembrane region" description="Helical" evidence="9">
    <location>
        <begin position="337"/>
        <end position="361"/>
    </location>
</feature>
<evidence type="ECO:0000313" key="11">
    <source>
        <dbReference type="EMBL" id="TLS51416.1"/>
    </source>
</evidence>
<feature type="transmembrane region" description="Helical" evidence="9">
    <location>
        <begin position="159"/>
        <end position="180"/>
    </location>
</feature>
<comment type="subcellular location">
    <subcellularLocation>
        <location evidence="1">Membrane</location>
        <topology evidence="1">Multi-pass membrane protein</topology>
    </subcellularLocation>
</comment>
<evidence type="ECO:0000256" key="8">
    <source>
        <dbReference type="ARBA" id="ARBA00023136"/>
    </source>
</evidence>
<keyword evidence="5 9" id="KW-0812">Transmembrane</keyword>
<feature type="transmembrane region" description="Helical" evidence="9">
    <location>
        <begin position="275"/>
        <end position="297"/>
    </location>
</feature>
<reference evidence="11 12" key="1">
    <citation type="submission" date="2019-05" db="EMBL/GenBank/DDBJ databases">
        <authorList>
            <person name="Narsing Rao M.P."/>
            <person name="Li W.J."/>
        </authorList>
    </citation>
    <scope>NUCLEOTIDE SEQUENCE [LARGE SCALE GENOMIC DNA]</scope>
    <source>
        <strain evidence="11 12">SYSU_K30003</strain>
    </source>
</reference>
<dbReference type="Pfam" id="PF02080">
    <property type="entry name" value="TrkA_C"/>
    <property type="match status" value="1"/>
</dbReference>
<comment type="similarity">
    <text evidence="2">Belongs to the monovalent cation:proton antiporter 2 (CPA2) transporter (TC 2.A.37) family.</text>
</comment>
<keyword evidence="8 9" id="KW-0472">Membrane</keyword>